<protein>
    <submittedName>
        <fullName evidence="1">17055_t:CDS:1</fullName>
    </submittedName>
</protein>
<accession>A0ACA9N1I9</accession>
<organism evidence="1 2">
    <name type="scientific">Cetraspora pellucida</name>
    <dbReference type="NCBI Taxonomy" id="1433469"/>
    <lineage>
        <taxon>Eukaryota</taxon>
        <taxon>Fungi</taxon>
        <taxon>Fungi incertae sedis</taxon>
        <taxon>Mucoromycota</taxon>
        <taxon>Glomeromycotina</taxon>
        <taxon>Glomeromycetes</taxon>
        <taxon>Diversisporales</taxon>
        <taxon>Gigasporaceae</taxon>
        <taxon>Cetraspora</taxon>
    </lineage>
</organism>
<dbReference type="Proteomes" id="UP000789366">
    <property type="component" value="Unassembled WGS sequence"/>
</dbReference>
<proteinExistence type="predicted"/>
<keyword evidence="2" id="KW-1185">Reference proteome</keyword>
<dbReference type="EMBL" id="CAJVPW010011438">
    <property type="protein sequence ID" value="CAG8625789.1"/>
    <property type="molecule type" value="Genomic_DNA"/>
</dbReference>
<reference evidence="1" key="1">
    <citation type="submission" date="2021-06" db="EMBL/GenBank/DDBJ databases">
        <authorList>
            <person name="Kallberg Y."/>
            <person name="Tangrot J."/>
            <person name="Rosling A."/>
        </authorList>
    </citation>
    <scope>NUCLEOTIDE SEQUENCE</scope>
    <source>
        <strain evidence="1">28 12/20/2015</strain>
    </source>
</reference>
<evidence type="ECO:0000313" key="1">
    <source>
        <dbReference type="EMBL" id="CAG8625789.1"/>
    </source>
</evidence>
<name>A0ACA9N1I9_9GLOM</name>
<gene>
    <name evidence="1" type="ORF">SPELUC_LOCUS8044</name>
</gene>
<sequence>MSLYTGNANSSFSSFSSRSSKEDYEEHLENFHVHRCWERLNGEVIIYELPSVQHEVVIVPMQCRCLYPMLRFIVLVLLAKADASFRLIKPAITVPNGCDGNDLPWPNLVVEVNVSLRCLYHDLKPPARIPQNLNDPIQLDFYFVQHAIIQAYNIH</sequence>
<evidence type="ECO:0000313" key="2">
    <source>
        <dbReference type="Proteomes" id="UP000789366"/>
    </source>
</evidence>
<comment type="caution">
    <text evidence="1">The sequence shown here is derived from an EMBL/GenBank/DDBJ whole genome shotgun (WGS) entry which is preliminary data.</text>
</comment>